<reference evidence="2" key="1">
    <citation type="submission" date="2016-05" db="EMBL/GenBank/DDBJ databases">
        <authorList>
            <person name="Lavstsen T."/>
            <person name="Jespersen J.S."/>
        </authorList>
    </citation>
    <scope>NUCLEOTIDE SEQUENCE</scope>
    <source>
        <tissue evidence="2">Brain</tissue>
    </source>
</reference>
<evidence type="ECO:0000313" key="2">
    <source>
        <dbReference type="EMBL" id="SBQ97644.1"/>
    </source>
</evidence>
<feature type="non-terminal residue" evidence="2">
    <location>
        <position position="69"/>
    </location>
</feature>
<feature type="compositionally biased region" description="Basic and acidic residues" evidence="1">
    <location>
        <begin position="13"/>
        <end position="28"/>
    </location>
</feature>
<dbReference type="EMBL" id="HAED01011339">
    <property type="protein sequence ID" value="SBQ97644.1"/>
    <property type="molecule type" value="Transcribed_RNA"/>
</dbReference>
<evidence type="ECO:0000256" key="1">
    <source>
        <dbReference type="SAM" id="MobiDB-lite"/>
    </source>
</evidence>
<dbReference type="AlphaFoldDB" id="A0A1A8IKC0"/>
<sequence length="69" mass="7929">AMADPPKKARNPLSEESRKRKRERDRARAKTRVNIGLTFPCWRDLLERTACTTDSDLAVLLMVIVFGWA</sequence>
<protein>
    <submittedName>
        <fullName evidence="2">Uncharacterized protein</fullName>
    </submittedName>
</protein>
<reference evidence="2" key="2">
    <citation type="submission" date="2016-06" db="EMBL/GenBank/DDBJ databases">
        <title>The genome of a short-lived fish provides insights into sex chromosome evolution and the genetic control of aging.</title>
        <authorList>
            <person name="Reichwald K."/>
            <person name="Felder M."/>
            <person name="Petzold A."/>
            <person name="Koch P."/>
            <person name="Groth M."/>
            <person name="Platzer M."/>
        </authorList>
    </citation>
    <scope>NUCLEOTIDE SEQUENCE</scope>
    <source>
        <tissue evidence="2">Brain</tissue>
    </source>
</reference>
<feature type="non-terminal residue" evidence="2">
    <location>
        <position position="1"/>
    </location>
</feature>
<accession>A0A1A8IKC0</accession>
<organism evidence="2">
    <name type="scientific">Nothobranchius kuhntae</name>
    <name type="common">Beira killifish</name>
    <dbReference type="NCBI Taxonomy" id="321403"/>
    <lineage>
        <taxon>Eukaryota</taxon>
        <taxon>Metazoa</taxon>
        <taxon>Chordata</taxon>
        <taxon>Craniata</taxon>
        <taxon>Vertebrata</taxon>
        <taxon>Euteleostomi</taxon>
        <taxon>Actinopterygii</taxon>
        <taxon>Neopterygii</taxon>
        <taxon>Teleostei</taxon>
        <taxon>Neoteleostei</taxon>
        <taxon>Acanthomorphata</taxon>
        <taxon>Ovalentaria</taxon>
        <taxon>Atherinomorphae</taxon>
        <taxon>Cyprinodontiformes</taxon>
        <taxon>Nothobranchiidae</taxon>
        <taxon>Nothobranchius</taxon>
    </lineage>
</organism>
<proteinExistence type="predicted"/>
<feature type="region of interest" description="Disordered" evidence="1">
    <location>
        <begin position="1"/>
        <end position="29"/>
    </location>
</feature>
<gene>
    <name evidence="2" type="primary">Nfu_g_1_021934</name>
</gene>
<name>A0A1A8IKC0_NOTKU</name>